<proteinExistence type="predicted"/>
<name>A0A9D4JKD1_DREPO</name>
<evidence type="ECO:0000313" key="2">
    <source>
        <dbReference type="Proteomes" id="UP000828390"/>
    </source>
</evidence>
<evidence type="ECO:0000313" key="1">
    <source>
        <dbReference type="EMBL" id="KAH3811998.1"/>
    </source>
</evidence>
<keyword evidence="2" id="KW-1185">Reference proteome</keyword>
<protein>
    <submittedName>
        <fullName evidence="1">Uncharacterized protein</fullName>
    </submittedName>
</protein>
<accession>A0A9D4JKD1</accession>
<reference evidence="1" key="1">
    <citation type="journal article" date="2019" name="bioRxiv">
        <title>The Genome of the Zebra Mussel, Dreissena polymorpha: A Resource for Invasive Species Research.</title>
        <authorList>
            <person name="McCartney M.A."/>
            <person name="Auch B."/>
            <person name="Kono T."/>
            <person name="Mallez S."/>
            <person name="Zhang Y."/>
            <person name="Obille A."/>
            <person name="Becker A."/>
            <person name="Abrahante J.E."/>
            <person name="Garbe J."/>
            <person name="Badalamenti J.P."/>
            <person name="Herman A."/>
            <person name="Mangelson H."/>
            <person name="Liachko I."/>
            <person name="Sullivan S."/>
            <person name="Sone E.D."/>
            <person name="Koren S."/>
            <person name="Silverstein K.A.T."/>
            <person name="Beckman K.B."/>
            <person name="Gohl D.M."/>
        </authorList>
    </citation>
    <scope>NUCLEOTIDE SEQUENCE</scope>
    <source>
        <strain evidence="1">Duluth1</strain>
        <tissue evidence="1">Whole animal</tissue>
    </source>
</reference>
<dbReference type="Proteomes" id="UP000828390">
    <property type="component" value="Unassembled WGS sequence"/>
</dbReference>
<reference evidence="1" key="2">
    <citation type="submission" date="2020-11" db="EMBL/GenBank/DDBJ databases">
        <authorList>
            <person name="McCartney M.A."/>
            <person name="Auch B."/>
            <person name="Kono T."/>
            <person name="Mallez S."/>
            <person name="Becker A."/>
            <person name="Gohl D.M."/>
            <person name="Silverstein K.A.T."/>
            <person name="Koren S."/>
            <person name="Bechman K.B."/>
            <person name="Herman A."/>
            <person name="Abrahante J.E."/>
            <person name="Garbe J."/>
        </authorList>
    </citation>
    <scope>NUCLEOTIDE SEQUENCE</scope>
    <source>
        <strain evidence="1">Duluth1</strain>
        <tissue evidence="1">Whole animal</tissue>
    </source>
</reference>
<gene>
    <name evidence="1" type="ORF">DPMN_140418</name>
</gene>
<dbReference type="AlphaFoldDB" id="A0A9D4JKD1"/>
<organism evidence="1 2">
    <name type="scientific">Dreissena polymorpha</name>
    <name type="common">Zebra mussel</name>
    <name type="synonym">Mytilus polymorpha</name>
    <dbReference type="NCBI Taxonomy" id="45954"/>
    <lineage>
        <taxon>Eukaryota</taxon>
        <taxon>Metazoa</taxon>
        <taxon>Spiralia</taxon>
        <taxon>Lophotrochozoa</taxon>
        <taxon>Mollusca</taxon>
        <taxon>Bivalvia</taxon>
        <taxon>Autobranchia</taxon>
        <taxon>Heteroconchia</taxon>
        <taxon>Euheterodonta</taxon>
        <taxon>Imparidentia</taxon>
        <taxon>Neoheterodontei</taxon>
        <taxon>Myida</taxon>
        <taxon>Dreissenoidea</taxon>
        <taxon>Dreissenidae</taxon>
        <taxon>Dreissena</taxon>
    </lineage>
</organism>
<dbReference type="EMBL" id="JAIWYP010000006">
    <property type="protein sequence ID" value="KAH3811998.1"/>
    <property type="molecule type" value="Genomic_DNA"/>
</dbReference>
<comment type="caution">
    <text evidence="1">The sequence shown here is derived from an EMBL/GenBank/DDBJ whole genome shotgun (WGS) entry which is preliminary data.</text>
</comment>
<sequence length="51" mass="6007">MFMALNDPLFPTEAAPERCDYRLGVAREIVRNKRWNYEVDPKIWWAGHGVS</sequence>